<organism evidence="3 4">
    <name type="scientific">Crocosphaera watsonii WH 0003</name>
    <dbReference type="NCBI Taxonomy" id="423471"/>
    <lineage>
        <taxon>Bacteria</taxon>
        <taxon>Bacillati</taxon>
        <taxon>Cyanobacteriota</taxon>
        <taxon>Cyanophyceae</taxon>
        <taxon>Oscillatoriophycideae</taxon>
        <taxon>Chroococcales</taxon>
        <taxon>Aphanothecaceae</taxon>
        <taxon>Crocosphaera</taxon>
    </lineage>
</organism>
<dbReference type="InterPro" id="IPR013766">
    <property type="entry name" value="Thioredoxin_domain"/>
</dbReference>
<protein>
    <recommendedName>
        <fullName evidence="2">Thioredoxin domain-containing protein</fullName>
    </recommendedName>
</protein>
<dbReference type="PANTHER" id="PTHR47353">
    <property type="entry name" value="THIOREDOXIN-LIKE PROTEIN HCF164, CHLOROPLASTIC"/>
    <property type="match status" value="1"/>
</dbReference>
<keyword evidence="1" id="KW-0732">Signal</keyword>
<dbReference type="EMBL" id="AESD01000548">
    <property type="protein sequence ID" value="EHJ11537.1"/>
    <property type="molecule type" value="Genomic_DNA"/>
</dbReference>
<dbReference type="InterPro" id="IPR044241">
    <property type="entry name" value="TxlA/HCF164"/>
</dbReference>
<comment type="caution">
    <text evidence="3">The sequence shown here is derived from an EMBL/GenBank/DDBJ whole genome shotgun (WGS) entry which is preliminary data.</text>
</comment>
<dbReference type="GO" id="GO:0016671">
    <property type="term" value="F:oxidoreductase activity, acting on a sulfur group of donors, disulfide as acceptor"/>
    <property type="evidence" value="ECO:0007669"/>
    <property type="project" value="TreeGrafter"/>
</dbReference>
<sequence length="176" mass="19074">MFPKFTSLWLTLCLTSFVIPFSLVANSHQKASASNDVSVSQLYACAGKDPCAGSSNSRSVGGPLARELQGKPVVVDIYASWCSACKNIEPTMSQLKQKYQGQAHFIVFDVSDKAKVSQSEARARQLGLGDFFAQNKSQTGSITIVNPEDGEILSQDRNNSNLSDYTSVLDNAISQR</sequence>
<name>G5J8F7_CROWT</name>
<dbReference type="RefSeq" id="WP_007306612.1">
    <property type="nucleotide sequence ID" value="NZ_AESD01000548.1"/>
</dbReference>
<feature type="domain" description="Thioredoxin" evidence="2">
    <location>
        <begin position="12"/>
        <end position="174"/>
    </location>
</feature>
<dbReference type="AlphaFoldDB" id="G5J8F7"/>
<evidence type="ECO:0000313" key="4">
    <source>
        <dbReference type="Proteomes" id="UP000003477"/>
    </source>
</evidence>
<accession>G5J8F7</accession>
<dbReference type="PROSITE" id="PS51352">
    <property type="entry name" value="THIOREDOXIN_2"/>
    <property type="match status" value="1"/>
</dbReference>
<evidence type="ECO:0000313" key="3">
    <source>
        <dbReference type="EMBL" id="EHJ11537.1"/>
    </source>
</evidence>
<dbReference type="GeneID" id="88767243"/>
<dbReference type="Gene3D" id="3.40.30.10">
    <property type="entry name" value="Glutaredoxin"/>
    <property type="match status" value="1"/>
</dbReference>
<dbReference type="Pfam" id="PF00085">
    <property type="entry name" value="Thioredoxin"/>
    <property type="match status" value="1"/>
</dbReference>
<evidence type="ECO:0000259" key="2">
    <source>
        <dbReference type="PROSITE" id="PS51352"/>
    </source>
</evidence>
<dbReference type="PANTHER" id="PTHR47353:SF1">
    <property type="entry name" value="THIOREDOXIN-LIKE PROTEIN HCF164, CHLOROPLASTIC"/>
    <property type="match status" value="1"/>
</dbReference>
<dbReference type="SUPFAM" id="SSF52833">
    <property type="entry name" value="Thioredoxin-like"/>
    <property type="match status" value="1"/>
</dbReference>
<reference evidence="3 4" key="1">
    <citation type="journal article" date="2011" name="Front. Microbiol.">
        <title>Two Strains of Crocosphaera watsonii with Highly Conserved Genomes are Distinguished by Strain-Specific Features.</title>
        <authorList>
            <person name="Bench S.R."/>
            <person name="Ilikchyan I.N."/>
            <person name="Tripp H.J."/>
            <person name="Zehr J.P."/>
        </authorList>
    </citation>
    <scope>NUCLEOTIDE SEQUENCE [LARGE SCALE GENOMIC DNA]</scope>
    <source>
        <strain evidence="3 4">WH 0003</strain>
    </source>
</reference>
<feature type="chain" id="PRO_5003479149" description="Thioredoxin domain-containing protein" evidence="1">
    <location>
        <begin position="26"/>
        <end position="176"/>
    </location>
</feature>
<gene>
    <name evidence="3" type="ORF">CWATWH0003_3737</name>
</gene>
<dbReference type="Proteomes" id="UP000003477">
    <property type="component" value="Unassembled WGS sequence"/>
</dbReference>
<dbReference type="InterPro" id="IPR036249">
    <property type="entry name" value="Thioredoxin-like_sf"/>
</dbReference>
<feature type="signal peptide" evidence="1">
    <location>
        <begin position="1"/>
        <end position="25"/>
    </location>
</feature>
<dbReference type="PATRIC" id="fig|423471.3.peg.3513"/>
<evidence type="ECO:0000256" key="1">
    <source>
        <dbReference type="SAM" id="SignalP"/>
    </source>
</evidence>
<proteinExistence type="predicted"/>